<keyword evidence="8" id="KW-0647">Proteasome</keyword>
<dbReference type="InterPro" id="IPR003593">
    <property type="entry name" value="AAA+_ATPase"/>
</dbReference>
<dbReference type="HOGENOM" id="CLU_245132_0_0_14"/>
<name>R4RLM4_PHYAS</name>
<proteinExistence type="inferred from homology"/>
<dbReference type="PROSITE" id="PS00674">
    <property type="entry name" value="AAA"/>
    <property type="match status" value="1"/>
</dbReference>
<evidence type="ECO:0000313" key="9">
    <source>
        <dbReference type="Proteomes" id="UP000013941"/>
    </source>
</evidence>
<reference evidence="8 9" key="1">
    <citation type="journal article" date="2013" name="BMC Genomics">
        <title>Comparison of the complete genome sequence of two closely related isolates of 'Candidatus Phytoplasma australiense' reveals genome plasticity.</title>
        <authorList>
            <person name="Andersen M.T."/>
            <person name="Liefting L.W."/>
            <person name="Havukkala I."/>
            <person name="Beever R.E."/>
        </authorList>
    </citation>
    <scope>NUCLEOTIDE SEQUENCE [LARGE SCALE GENOMIC DNA]</scope>
    <source>
        <strain evidence="8 9">NZSb11</strain>
    </source>
</reference>
<keyword evidence="6" id="KW-1133">Transmembrane helix</keyword>
<evidence type="ECO:0000256" key="3">
    <source>
        <dbReference type="ARBA" id="ARBA00022840"/>
    </source>
</evidence>
<dbReference type="GO" id="GO:0000502">
    <property type="term" value="C:proteasome complex"/>
    <property type="evidence" value="ECO:0007669"/>
    <property type="project" value="UniProtKB-KW"/>
</dbReference>
<dbReference type="InterPro" id="IPR003959">
    <property type="entry name" value="ATPase_AAA_core"/>
</dbReference>
<evidence type="ECO:0000313" key="8">
    <source>
        <dbReference type="EMBL" id="AGL90235.1"/>
    </source>
</evidence>
<evidence type="ECO:0000256" key="4">
    <source>
        <dbReference type="RuleBase" id="RU003651"/>
    </source>
</evidence>
<dbReference type="OrthoDB" id="385844at2"/>
<dbReference type="GO" id="GO:0016887">
    <property type="term" value="F:ATP hydrolysis activity"/>
    <property type="evidence" value="ECO:0007669"/>
    <property type="project" value="InterPro"/>
</dbReference>
<dbReference type="Gene3D" id="3.40.50.300">
    <property type="entry name" value="P-loop containing nucleotide triphosphate hydrolases"/>
    <property type="match status" value="1"/>
</dbReference>
<feature type="coiled-coil region" evidence="5">
    <location>
        <begin position="1480"/>
        <end position="1533"/>
    </location>
</feature>
<evidence type="ECO:0000256" key="6">
    <source>
        <dbReference type="SAM" id="Phobius"/>
    </source>
</evidence>
<evidence type="ECO:0000259" key="7">
    <source>
        <dbReference type="SMART" id="SM00382"/>
    </source>
</evidence>
<organism evidence="8 9">
    <name type="scientific">Strawberry lethal yellows phytoplasma (CPA) str. NZSb11</name>
    <dbReference type="NCBI Taxonomy" id="980422"/>
    <lineage>
        <taxon>Bacteria</taxon>
        <taxon>Bacillati</taxon>
        <taxon>Mycoplasmatota</taxon>
        <taxon>Mollicutes</taxon>
        <taxon>Acholeplasmatales</taxon>
        <taxon>Acholeplasmataceae</taxon>
        <taxon>Candidatus Phytoplasma</taxon>
        <taxon>16SrXII (Stolbur group)</taxon>
    </lineage>
</organism>
<feature type="coiled-coil region" evidence="5">
    <location>
        <begin position="185"/>
        <end position="716"/>
    </location>
</feature>
<evidence type="ECO:0000256" key="2">
    <source>
        <dbReference type="ARBA" id="ARBA00022741"/>
    </source>
</evidence>
<dbReference type="GO" id="GO:0005524">
    <property type="term" value="F:ATP binding"/>
    <property type="evidence" value="ECO:0007669"/>
    <property type="project" value="UniProtKB-KW"/>
</dbReference>
<dbReference type="RefSeq" id="WP_015637840.1">
    <property type="nucleotide sequence ID" value="NC_021236.1"/>
</dbReference>
<dbReference type="KEGG" id="nzs:SLY_0313"/>
<dbReference type="Proteomes" id="UP000013941">
    <property type="component" value="Chromosome"/>
</dbReference>
<keyword evidence="9" id="KW-1185">Reference proteome</keyword>
<dbReference type="InterPro" id="IPR027417">
    <property type="entry name" value="P-loop_NTPase"/>
</dbReference>
<protein>
    <submittedName>
        <fullName evidence="8">Proteasome-activating nucleotidase</fullName>
    </submittedName>
</protein>
<keyword evidence="3 4" id="KW-0067">ATP-binding</keyword>
<dbReference type="PANTHER" id="PTHR23073">
    <property type="entry name" value="26S PROTEASOME REGULATORY SUBUNIT"/>
    <property type="match status" value="1"/>
</dbReference>
<accession>R4RLM4</accession>
<feature type="coiled-coil region" evidence="5">
    <location>
        <begin position="749"/>
        <end position="812"/>
    </location>
</feature>
<gene>
    <name evidence="8" type="primary">pan</name>
    <name evidence="8" type="ORF">SLY_0313</name>
</gene>
<sequence>MKTKNKIFTYITILLLFLFIININAQVVSNYNKVNSIQNIDNFDIVKKLKRTFPELRNNNELLKKIIQIISQELQKNIYNEDEKKTNNLTNDLYLIEKYNLLSDFSSSIEQTTIDLDQALVVFVGNKNDYYNYNYYLNAKKNNFQASGDLFWHSWTPKNFSIVSKTYLQFFIDNYFHFFLQETQINHQREQIEEQISINNQLESKIAAKEKELLENQALTEQQKRELQNEISYFQNQLNEQEVKMNSLKANISDLETKLITQEREIQKITDINLVEKNNLKTEIQRQKNLISHNQNNFSNLESRYLILQADLQKKENVIKAQTAQLQNQETQINHQKEQIEAQISINNQLESKIAAKEKELLENQALTEQQKRELQNEISYFQNQLNEQEVKMNSLKANISDLEKKLSTQEREIQKITDINLVEKNKLKTEIQRQKNLISHNQNNFSNLESRYLILQADLQKKENVIKAQTAQLQNQATQINHQKEQIEAQILINNQLESQIAAKEKELLENQTLTEQQKRELQNEINYFQNQLNEQEVKMNSLKANISDLETKLSTQEREIQKITDINLVEKNKLKTEIQRQKNLISHNQNNFSNLESRYLILQADLQKKENVIKAQTAQLQNQATQINHQKEQIEAQILINNQLESQIAAKEKELLENQALTEQQKRELQNEINYFQNQLNEQEVKMNSLKANISDLETKLSTQEREIQKITDINLVEKNKLKTEIQRQKSLISHNQNNFSNLESRYLILQADLQKKENVIQAQKENMKDFAQNAISKMNESQSNINNSIKDLTQQIIAANKLKEEEKKIINNSKSPKKFQVEVSKLPTLGEVIGFREEIEQLKDFLSYLKNPNKYNKIGVRKPPKGVLLYGPPGTGKTFLAKAIAKEANLPFFALNSSDFSKSYLGEGPKLINDVFEEARKKSPSIIFIDECESVFRSRISNKSSHSDHDNMIAAFLTQTEGFKTDPKHPVFLMGATNYKDEIDSAILSRFNRHIKVDLLNVSDRIKFIKTLANSYKIDIRAYQYLNKVIEITEKFGDDTLKTQRKLIDILDQAAIKAIQKHDHLNILPVDFQFSLSAQMNQNFNWENHEHNQYLLTDLENLKEYKNIPIQHIYRDTNAFHNNKGDKYFQFINNEPLSFHQKIYNSRNQKIKIINFSKNREQIKKFYGTLNFLPDELLGFYFEDETPNQEDTDIYEATTLEEFLDIRKKNTKKIYFIWKIDKISQNMDFAQKLIENINIKQPFLKNQKFLEEIYLSALRQDITFEEIQQIVENKIKEFKNILNKKINNPNIFSNSWLNQEELTTIITEEIDQNFEKPYYSINEIEKIVLDNVYQKILEDKKTKTKNKINELLNNLQINHPWFSQDTITSFKRLLYNKNNQLYLSPLNFQNINMETICNNFENIKNHHLIKIIDDEWVKKLNSFNFCHPSLTQKKIKKIITNKIKSELFSPETSLEKINEEIQKTIDEREIIILDEFQKEMSENIEQLLIERDFYKNASSNQITAIQKESLSLIKQELKKANSNENKIKQKIKKFITNYQITSSNSLLSYFKDKIILVVVVVVVSILLLGFVIRKRKK</sequence>
<dbReference type="Pfam" id="PF00004">
    <property type="entry name" value="AAA"/>
    <property type="match status" value="1"/>
</dbReference>
<dbReference type="SUPFAM" id="SSF52540">
    <property type="entry name" value="P-loop containing nucleoside triphosphate hydrolases"/>
    <property type="match status" value="1"/>
</dbReference>
<keyword evidence="6" id="KW-0812">Transmembrane</keyword>
<dbReference type="SMART" id="SM00382">
    <property type="entry name" value="AAA"/>
    <property type="match status" value="1"/>
</dbReference>
<keyword evidence="2 4" id="KW-0547">Nucleotide-binding</keyword>
<evidence type="ECO:0000256" key="5">
    <source>
        <dbReference type="SAM" id="Coils"/>
    </source>
</evidence>
<feature type="transmembrane region" description="Helical" evidence="6">
    <location>
        <begin position="1557"/>
        <end position="1575"/>
    </location>
</feature>
<dbReference type="PATRIC" id="fig|980422.3.peg.291"/>
<dbReference type="InterPro" id="IPR003960">
    <property type="entry name" value="ATPase_AAA_CS"/>
</dbReference>
<feature type="domain" description="AAA+ ATPase" evidence="7">
    <location>
        <begin position="866"/>
        <end position="1004"/>
    </location>
</feature>
<dbReference type="EMBL" id="CP002548">
    <property type="protein sequence ID" value="AGL90235.1"/>
    <property type="molecule type" value="Genomic_DNA"/>
</dbReference>
<dbReference type="InterPro" id="IPR050221">
    <property type="entry name" value="26S_Proteasome_ATPase"/>
</dbReference>
<keyword evidence="6" id="KW-0472">Membrane</keyword>
<keyword evidence="5" id="KW-0175">Coiled coil</keyword>
<evidence type="ECO:0000256" key="1">
    <source>
        <dbReference type="ARBA" id="ARBA00006914"/>
    </source>
</evidence>
<comment type="similarity">
    <text evidence="1 4">Belongs to the AAA ATPase family.</text>
</comment>